<keyword evidence="4 10" id="KW-0812">Transmembrane</keyword>
<dbReference type="PROSITE" id="PS01188">
    <property type="entry name" value="ELO"/>
    <property type="match status" value="1"/>
</dbReference>
<evidence type="ECO:0000256" key="9">
    <source>
        <dbReference type="ARBA" id="ARBA00023160"/>
    </source>
</evidence>
<evidence type="ECO:0000256" key="7">
    <source>
        <dbReference type="ARBA" id="ARBA00023098"/>
    </source>
</evidence>
<evidence type="ECO:0000256" key="5">
    <source>
        <dbReference type="ARBA" id="ARBA00022832"/>
    </source>
</evidence>
<dbReference type="Proteomes" id="UP000523146">
    <property type="component" value="Unassembled WGS sequence"/>
</dbReference>
<reference evidence="11 12" key="1">
    <citation type="submission" date="2019-09" db="EMBL/GenBank/DDBJ databases">
        <title>Bird 10,000 Genomes (B10K) Project - Family phase.</title>
        <authorList>
            <person name="Zhang G."/>
        </authorList>
    </citation>
    <scope>NUCLEOTIDE SEQUENCE [LARGE SCALE GENOMIC DNA]</scope>
    <source>
        <strain evidence="11">B10K-DU-002-15</strain>
        <tissue evidence="11">Muscle</tissue>
    </source>
</reference>
<dbReference type="InterPro" id="IPR030457">
    <property type="entry name" value="ELO_CS"/>
</dbReference>
<keyword evidence="8 10" id="KW-0472">Membrane</keyword>
<comment type="subcellular location">
    <subcellularLocation>
        <location evidence="1">Membrane</location>
        <topology evidence="1">Multi-pass membrane protein</topology>
    </subcellularLocation>
</comment>
<evidence type="ECO:0000313" key="12">
    <source>
        <dbReference type="Proteomes" id="UP000523146"/>
    </source>
</evidence>
<keyword evidence="12" id="KW-1185">Reference proteome</keyword>
<evidence type="ECO:0000256" key="4">
    <source>
        <dbReference type="ARBA" id="ARBA00022692"/>
    </source>
</evidence>
<dbReference type="GO" id="GO:0009922">
    <property type="term" value="F:fatty acid elongase activity"/>
    <property type="evidence" value="ECO:0007669"/>
    <property type="project" value="UniProtKB-EC"/>
</dbReference>
<feature type="non-terminal residue" evidence="11">
    <location>
        <position position="250"/>
    </location>
</feature>
<dbReference type="PANTHER" id="PTHR11157:SF68">
    <property type="entry name" value="ELONGATION OF VERY LONG CHAIN FATTY ACIDS PROTEIN 3"/>
    <property type="match status" value="1"/>
</dbReference>
<comment type="similarity">
    <text evidence="10">Belongs to the ELO family.</text>
</comment>
<feature type="transmembrane region" description="Helical" evidence="10">
    <location>
        <begin position="127"/>
        <end position="144"/>
    </location>
</feature>
<feature type="transmembrane region" description="Helical" evidence="10">
    <location>
        <begin position="219"/>
        <end position="238"/>
    </location>
</feature>
<feature type="non-terminal residue" evidence="11">
    <location>
        <position position="1"/>
    </location>
</feature>
<organism evidence="11 12">
    <name type="scientific">Toxostoma redivivum</name>
    <name type="common">California thrasher</name>
    <dbReference type="NCBI Taxonomy" id="99882"/>
    <lineage>
        <taxon>Eukaryota</taxon>
        <taxon>Metazoa</taxon>
        <taxon>Chordata</taxon>
        <taxon>Craniata</taxon>
        <taxon>Vertebrata</taxon>
        <taxon>Euteleostomi</taxon>
        <taxon>Archelosauria</taxon>
        <taxon>Archosauria</taxon>
        <taxon>Dinosauria</taxon>
        <taxon>Saurischia</taxon>
        <taxon>Theropoda</taxon>
        <taxon>Coelurosauria</taxon>
        <taxon>Aves</taxon>
        <taxon>Neognathae</taxon>
        <taxon>Neoaves</taxon>
        <taxon>Telluraves</taxon>
        <taxon>Australaves</taxon>
        <taxon>Passeriformes</taxon>
        <taxon>Mimidae</taxon>
        <taxon>Toxostoma</taxon>
    </lineage>
</organism>
<dbReference type="GO" id="GO:0042761">
    <property type="term" value="P:very long-chain fatty acid biosynthetic process"/>
    <property type="evidence" value="ECO:0007669"/>
    <property type="project" value="TreeGrafter"/>
</dbReference>
<keyword evidence="3 10" id="KW-0808">Transferase</keyword>
<dbReference type="InterPro" id="IPR002076">
    <property type="entry name" value="ELO_fam"/>
</dbReference>
<proteinExistence type="inferred from homology"/>
<gene>
    <name evidence="11" type="primary">Elovl6_1</name>
    <name evidence="11" type="ORF">TOXRED_R06925</name>
</gene>
<feature type="transmembrane region" description="Helical" evidence="10">
    <location>
        <begin position="183"/>
        <end position="207"/>
    </location>
</feature>
<feature type="transmembrane region" description="Helical" evidence="10">
    <location>
        <begin position="150"/>
        <end position="171"/>
    </location>
</feature>
<comment type="caution">
    <text evidence="11">The sequence shown here is derived from an EMBL/GenBank/DDBJ whole genome shotgun (WGS) entry which is preliminary data.</text>
</comment>
<dbReference type="GO" id="GO:0034626">
    <property type="term" value="P:fatty acid elongation, polyunsaturated fatty acid"/>
    <property type="evidence" value="ECO:0007669"/>
    <property type="project" value="TreeGrafter"/>
</dbReference>
<sequence>FEKNFNHLAARKWMEENWQKSFVVCIIYFILIFGIQRFMKERRPFNLRAPLVLWSFSLTLFSIIAACRVWKQMAFLLLNKGFKQSVCSRSFYVHPVSKLWMYLFALSKLVELGDTLFIVLRKKKLIFLHWYHHFLTMIISWYGYKHMATGMGWNAALNLSIHSVVYSYYTVTAMGFRVPRPITMLITASQIVQMAGFVIISIISFFWKNDKSCQITWSMILIPFFFCTTLLALFYNFFMKTYLSSTQKSK</sequence>
<feature type="transmembrane region" description="Helical" evidence="10">
    <location>
        <begin position="51"/>
        <end position="71"/>
    </location>
</feature>
<dbReference type="AlphaFoldDB" id="A0A7K5JCN6"/>
<dbReference type="GO" id="GO:0034625">
    <property type="term" value="P:fatty acid elongation, monounsaturated fatty acid"/>
    <property type="evidence" value="ECO:0007669"/>
    <property type="project" value="TreeGrafter"/>
</dbReference>
<evidence type="ECO:0000256" key="1">
    <source>
        <dbReference type="ARBA" id="ARBA00004141"/>
    </source>
</evidence>
<comment type="catalytic activity">
    <reaction evidence="10">
        <text>a very-long-chain acyl-CoA + malonyl-CoA + H(+) = a very-long-chain 3-oxoacyl-CoA + CO2 + CoA</text>
        <dbReference type="Rhea" id="RHEA:32727"/>
        <dbReference type="ChEBI" id="CHEBI:15378"/>
        <dbReference type="ChEBI" id="CHEBI:16526"/>
        <dbReference type="ChEBI" id="CHEBI:57287"/>
        <dbReference type="ChEBI" id="CHEBI:57384"/>
        <dbReference type="ChEBI" id="CHEBI:90725"/>
        <dbReference type="ChEBI" id="CHEBI:90736"/>
        <dbReference type="EC" id="2.3.1.199"/>
    </reaction>
</comment>
<dbReference type="PANTHER" id="PTHR11157">
    <property type="entry name" value="FATTY ACID ACYL TRANSFERASE-RELATED"/>
    <property type="match status" value="1"/>
</dbReference>
<keyword evidence="6 10" id="KW-1133">Transmembrane helix</keyword>
<keyword evidence="9 10" id="KW-0275">Fatty acid biosynthesis</keyword>
<dbReference type="GO" id="GO:0030148">
    <property type="term" value="P:sphingolipid biosynthetic process"/>
    <property type="evidence" value="ECO:0007669"/>
    <property type="project" value="TreeGrafter"/>
</dbReference>
<dbReference type="EMBL" id="VXBI01013311">
    <property type="protein sequence ID" value="NWS91694.1"/>
    <property type="molecule type" value="Genomic_DNA"/>
</dbReference>
<evidence type="ECO:0000256" key="3">
    <source>
        <dbReference type="ARBA" id="ARBA00022679"/>
    </source>
</evidence>
<keyword evidence="7 10" id="KW-0443">Lipid metabolism</keyword>
<dbReference type="GO" id="GO:0005789">
    <property type="term" value="C:endoplasmic reticulum membrane"/>
    <property type="evidence" value="ECO:0007669"/>
    <property type="project" value="TreeGrafter"/>
</dbReference>
<dbReference type="GO" id="GO:0019367">
    <property type="term" value="P:fatty acid elongation, saturated fatty acid"/>
    <property type="evidence" value="ECO:0007669"/>
    <property type="project" value="TreeGrafter"/>
</dbReference>
<evidence type="ECO:0000256" key="6">
    <source>
        <dbReference type="ARBA" id="ARBA00022989"/>
    </source>
</evidence>
<protein>
    <recommendedName>
        <fullName evidence="10">Elongation of very long chain fatty acids protein</fullName>
        <ecNumber evidence="10">2.3.1.199</ecNumber>
    </recommendedName>
    <alternativeName>
        <fullName evidence="10">Very-long-chain 3-oxoacyl-CoA synthase</fullName>
    </alternativeName>
</protein>
<dbReference type="EC" id="2.3.1.199" evidence="10"/>
<feature type="transmembrane region" description="Helical" evidence="10">
    <location>
        <begin position="20"/>
        <end position="39"/>
    </location>
</feature>
<evidence type="ECO:0000256" key="8">
    <source>
        <dbReference type="ARBA" id="ARBA00023136"/>
    </source>
</evidence>
<dbReference type="Pfam" id="PF01151">
    <property type="entry name" value="ELO"/>
    <property type="match status" value="1"/>
</dbReference>
<evidence type="ECO:0000313" key="11">
    <source>
        <dbReference type="EMBL" id="NWS91694.1"/>
    </source>
</evidence>
<keyword evidence="5 10" id="KW-0276">Fatty acid metabolism</keyword>
<evidence type="ECO:0000256" key="2">
    <source>
        <dbReference type="ARBA" id="ARBA00022516"/>
    </source>
</evidence>
<evidence type="ECO:0000256" key="10">
    <source>
        <dbReference type="RuleBase" id="RU361115"/>
    </source>
</evidence>
<name>A0A7K5JCN6_TOXRE</name>
<accession>A0A7K5JCN6</accession>
<keyword evidence="2 10" id="KW-0444">Lipid biosynthesis</keyword>